<dbReference type="InterPro" id="IPR013216">
    <property type="entry name" value="Methyltransf_11"/>
</dbReference>
<gene>
    <name evidence="2" type="ORF">E1292_11380</name>
</gene>
<comment type="caution">
    <text evidence="2">The sequence shown here is derived from an EMBL/GenBank/DDBJ whole genome shotgun (WGS) entry which is preliminary data.</text>
</comment>
<dbReference type="AlphaFoldDB" id="A0A4R4VS16"/>
<proteinExistence type="predicted"/>
<feature type="domain" description="Methyltransferase type 11" evidence="1">
    <location>
        <begin position="87"/>
        <end position="173"/>
    </location>
</feature>
<evidence type="ECO:0000313" key="2">
    <source>
        <dbReference type="EMBL" id="TDD08729.1"/>
    </source>
</evidence>
<dbReference type="Pfam" id="PF08241">
    <property type="entry name" value="Methyltransf_11"/>
    <property type="match status" value="1"/>
</dbReference>
<dbReference type="InterPro" id="IPR029063">
    <property type="entry name" value="SAM-dependent_MTases_sf"/>
</dbReference>
<organism evidence="2 3">
    <name type="scientific">Nonomuraea deserti</name>
    <dbReference type="NCBI Taxonomy" id="1848322"/>
    <lineage>
        <taxon>Bacteria</taxon>
        <taxon>Bacillati</taxon>
        <taxon>Actinomycetota</taxon>
        <taxon>Actinomycetes</taxon>
        <taxon>Streptosporangiales</taxon>
        <taxon>Streptosporangiaceae</taxon>
        <taxon>Nonomuraea</taxon>
    </lineage>
</organism>
<keyword evidence="3" id="KW-1185">Reference proteome</keyword>
<accession>A0A4R4VS16</accession>
<evidence type="ECO:0000313" key="3">
    <source>
        <dbReference type="Proteomes" id="UP000295258"/>
    </source>
</evidence>
<dbReference type="Proteomes" id="UP000295258">
    <property type="component" value="Unassembled WGS sequence"/>
</dbReference>
<keyword evidence="2" id="KW-0489">Methyltransferase</keyword>
<dbReference type="CDD" id="cd02440">
    <property type="entry name" value="AdoMet_MTases"/>
    <property type="match status" value="1"/>
</dbReference>
<dbReference type="SUPFAM" id="SSF53335">
    <property type="entry name" value="S-adenosyl-L-methionine-dependent methyltransferases"/>
    <property type="match status" value="1"/>
</dbReference>
<name>A0A4R4VS16_9ACTN</name>
<dbReference type="GO" id="GO:0032259">
    <property type="term" value="P:methylation"/>
    <property type="evidence" value="ECO:0007669"/>
    <property type="project" value="UniProtKB-KW"/>
</dbReference>
<dbReference type="Gene3D" id="3.40.50.150">
    <property type="entry name" value="Vaccinia Virus protein VP39"/>
    <property type="match status" value="1"/>
</dbReference>
<evidence type="ECO:0000259" key="1">
    <source>
        <dbReference type="Pfam" id="PF08241"/>
    </source>
</evidence>
<sequence>MLPAGNPCYAWHALSMDAEELAARWRERLESWAIPEAILAKAPVDPWGHSPERFATRTDRALAEPDDGPTTTRLAEALAGPGKGTLLDVGAGSGAASLPLRERIGHLYAVDTSASMLEDLAARADKLGVPVTTVAGRWPDVADDVPVADVAIAAHVVYNVPDLAGFLRALDRRTQGRVVLELPHRHPMSWLTPLWQHFHGVDRPVRPVAEDCVALAAALGYSVRVEEREAPLERFTSLEELAASACRRICLDPSMADEVASTVLELGMWPMPRDRWTTVWWE</sequence>
<keyword evidence="2" id="KW-0808">Transferase</keyword>
<reference evidence="2 3" key="1">
    <citation type="submission" date="2019-03" db="EMBL/GenBank/DDBJ databases">
        <title>Draft genome sequences of novel Actinobacteria.</title>
        <authorList>
            <person name="Sahin N."/>
            <person name="Ay H."/>
            <person name="Saygin H."/>
        </authorList>
    </citation>
    <scope>NUCLEOTIDE SEQUENCE [LARGE SCALE GENOMIC DNA]</scope>
    <source>
        <strain evidence="2 3">KC310</strain>
    </source>
</reference>
<dbReference type="EMBL" id="SMKO01000020">
    <property type="protein sequence ID" value="TDD08729.1"/>
    <property type="molecule type" value="Genomic_DNA"/>
</dbReference>
<protein>
    <submittedName>
        <fullName evidence="2">Class I SAM-dependent methyltransferase</fullName>
    </submittedName>
</protein>
<dbReference type="GO" id="GO:0008757">
    <property type="term" value="F:S-adenosylmethionine-dependent methyltransferase activity"/>
    <property type="evidence" value="ECO:0007669"/>
    <property type="project" value="InterPro"/>
</dbReference>